<sequence length="93" mass="10389">MSGLSAELTRRRTRNDEAPSLCSSTSSLLMSQDTSSEVQHRSYYLSWRWWRVKDPLCGAGPTVAIAACVLAHDAELGSCRSHPDLRETHAQRE</sequence>
<evidence type="ECO:0000256" key="1">
    <source>
        <dbReference type="SAM" id="MobiDB-lite"/>
    </source>
</evidence>
<gene>
    <name evidence="2" type="ORF">IE81DRAFT_201558</name>
</gene>
<organism evidence="2 3">
    <name type="scientific">Ceraceosorus guamensis</name>
    <dbReference type="NCBI Taxonomy" id="1522189"/>
    <lineage>
        <taxon>Eukaryota</taxon>
        <taxon>Fungi</taxon>
        <taxon>Dikarya</taxon>
        <taxon>Basidiomycota</taxon>
        <taxon>Ustilaginomycotina</taxon>
        <taxon>Exobasidiomycetes</taxon>
        <taxon>Ceraceosorales</taxon>
        <taxon>Ceraceosoraceae</taxon>
        <taxon>Ceraceosorus</taxon>
    </lineage>
</organism>
<feature type="region of interest" description="Disordered" evidence="1">
    <location>
        <begin position="1"/>
        <end position="23"/>
    </location>
</feature>
<proteinExistence type="predicted"/>
<dbReference type="InParanoid" id="A0A316VVA3"/>
<feature type="compositionally biased region" description="Basic and acidic residues" evidence="1">
    <location>
        <begin position="8"/>
        <end position="17"/>
    </location>
</feature>
<dbReference type="AlphaFoldDB" id="A0A316VVA3"/>
<protein>
    <submittedName>
        <fullName evidence="2">Uncharacterized protein</fullName>
    </submittedName>
</protein>
<reference evidence="2 3" key="1">
    <citation type="journal article" date="2018" name="Mol. Biol. Evol.">
        <title>Broad Genomic Sampling Reveals a Smut Pathogenic Ancestry of the Fungal Clade Ustilaginomycotina.</title>
        <authorList>
            <person name="Kijpornyongpan T."/>
            <person name="Mondo S.J."/>
            <person name="Barry K."/>
            <person name="Sandor L."/>
            <person name="Lee J."/>
            <person name="Lipzen A."/>
            <person name="Pangilinan J."/>
            <person name="LaButti K."/>
            <person name="Hainaut M."/>
            <person name="Henrissat B."/>
            <person name="Grigoriev I.V."/>
            <person name="Spatafora J.W."/>
            <person name="Aime M.C."/>
        </authorList>
    </citation>
    <scope>NUCLEOTIDE SEQUENCE [LARGE SCALE GENOMIC DNA]</scope>
    <source>
        <strain evidence="2 3">MCA 4658</strain>
    </source>
</reference>
<dbReference type="EMBL" id="KZ819405">
    <property type="protein sequence ID" value="PWN40858.1"/>
    <property type="molecule type" value="Genomic_DNA"/>
</dbReference>
<evidence type="ECO:0000313" key="2">
    <source>
        <dbReference type="EMBL" id="PWN40858.1"/>
    </source>
</evidence>
<dbReference type="GeneID" id="37032759"/>
<name>A0A316VVA3_9BASI</name>
<accession>A0A316VVA3</accession>
<dbReference type="RefSeq" id="XP_025368018.1">
    <property type="nucleotide sequence ID" value="XM_025510889.1"/>
</dbReference>
<evidence type="ECO:0000313" key="3">
    <source>
        <dbReference type="Proteomes" id="UP000245783"/>
    </source>
</evidence>
<dbReference type="Proteomes" id="UP000245783">
    <property type="component" value="Unassembled WGS sequence"/>
</dbReference>
<keyword evidence="3" id="KW-1185">Reference proteome</keyword>